<accession>A0A328DRD2</accession>
<evidence type="ECO:0000256" key="5">
    <source>
        <dbReference type="SAM" id="MobiDB-lite"/>
    </source>
</evidence>
<evidence type="ECO:0000256" key="3">
    <source>
        <dbReference type="ARBA" id="ARBA00022833"/>
    </source>
</evidence>
<dbReference type="Pfam" id="PF13923">
    <property type="entry name" value="zf-C3HC4_2"/>
    <property type="match status" value="1"/>
</dbReference>
<evidence type="ECO:0000256" key="1">
    <source>
        <dbReference type="ARBA" id="ARBA00022723"/>
    </source>
</evidence>
<dbReference type="InterPro" id="IPR049627">
    <property type="entry name" value="SLX8"/>
</dbReference>
<dbReference type="SMART" id="SM00184">
    <property type="entry name" value="RING"/>
    <property type="match status" value="1"/>
</dbReference>
<keyword evidence="8" id="KW-1185">Reference proteome</keyword>
<gene>
    <name evidence="7" type="ORF">DM860_005669</name>
</gene>
<evidence type="ECO:0000313" key="8">
    <source>
        <dbReference type="Proteomes" id="UP000249390"/>
    </source>
</evidence>
<dbReference type="GO" id="GO:0008270">
    <property type="term" value="F:zinc ion binding"/>
    <property type="evidence" value="ECO:0007669"/>
    <property type="project" value="UniProtKB-KW"/>
</dbReference>
<evidence type="ECO:0000259" key="6">
    <source>
        <dbReference type="PROSITE" id="PS50089"/>
    </source>
</evidence>
<dbReference type="PROSITE" id="PS00518">
    <property type="entry name" value="ZF_RING_1"/>
    <property type="match status" value="1"/>
</dbReference>
<evidence type="ECO:0000313" key="7">
    <source>
        <dbReference type="EMBL" id="RAL48245.1"/>
    </source>
</evidence>
<dbReference type="GO" id="GO:0006511">
    <property type="term" value="P:ubiquitin-dependent protein catabolic process"/>
    <property type="evidence" value="ECO:0007669"/>
    <property type="project" value="TreeGrafter"/>
</dbReference>
<dbReference type="PROSITE" id="PS50089">
    <property type="entry name" value="ZF_RING_2"/>
    <property type="match status" value="1"/>
</dbReference>
<proteinExistence type="predicted"/>
<dbReference type="GO" id="GO:0032183">
    <property type="term" value="F:SUMO binding"/>
    <property type="evidence" value="ECO:0007669"/>
    <property type="project" value="TreeGrafter"/>
</dbReference>
<dbReference type="InterPro" id="IPR001841">
    <property type="entry name" value="Znf_RING"/>
</dbReference>
<dbReference type="PANTHER" id="PTHR47094">
    <property type="entry name" value="ELFLESS, ISOFORM B"/>
    <property type="match status" value="1"/>
</dbReference>
<feature type="region of interest" description="Disordered" evidence="5">
    <location>
        <begin position="77"/>
        <end position="96"/>
    </location>
</feature>
<dbReference type="Proteomes" id="UP000249390">
    <property type="component" value="Unassembled WGS sequence"/>
</dbReference>
<keyword evidence="1" id="KW-0479">Metal-binding</keyword>
<dbReference type="InterPro" id="IPR017907">
    <property type="entry name" value="Znf_RING_CS"/>
</dbReference>
<dbReference type="EMBL" id="NQVE01000098">
    <property type="protein sequence ID" value="RAL48245.1"/>
    <property type="molecule type" value="Genomic_DNA"/>
</dbReference>
<comment type="caution">
    <text evidence="7">The sequence shown here is derived from an EMBL/GenBank/DDBJ whole genome shotgun (WGS) entry which is preliminary data.</text>
</comment>
<feature type="domain" description="RING-type" evidence="6">
    <location>
        <begin position="147"/>
        <end position="185"/>
    </location>
</feature>
<dbReference type="GO" id="GO:0061630">
    <property type="term" value="F:ubiquitin protein ligase activity"/>
    <property type="evidence" value="ECO:0007669"/>
    <property type="project" value="InterPro"/>
</dbReference>
<dbReference type="GO" id="GO:0033768">
    <property type="term" value="C:SUMO-targeted ubiquitin ligase complex"/>
    <property type="evidence" value="ECO:0007669"/>
    <property type="project" value="TreeGrafter"/>
</dbReference>
<protein>
    <recommendedName>
        <fullName evidence="6">RING-type domain-containing protein</fullName>
    </recommendedName>
</protein>
<evidence type="ECO:0000256" key="4">
    <source>
        <dbReference type="PROSITE-ProRule" id="PRU00175"/>
    </source>
</evidence>
<reference evidence="7 8" key="1">
    <citation type="submission" date="2018-06" db="EMBL/GenBank/DDBJ databases">
        <title>The Genome of Cuscuta australis (Dodder) Provides Insight into the Evolution of Plant Parasitism.</title>
        <authorList>
            <person name="Liu H."/>
        </authorList>
    </citation>
    <scope>NUCLEOTIDE SEQUENCE [LARGE SCALE GENOMIC DNA]</scope>
    <source>
        <strain evidence="8">cv. Yunnan</strain>
        <tissue evidence="7">Vines</tissue>
    </source>
</reference>
<dbReference type="PANTHER" id="PTHR47094:SF1">
    <property type="entry name" value="RING-TYPE E3 UBIQUITIN TRANSFERASE"/>
    <property type="match status" value="1"/>
</dbReference>
<evidence type="ECO:0000256" key="2">
    <source>
        <dbReference type="ARBA" id="ARBA00022771"/>
    </source>
</evidence>
<sequence length="203" mass="22598">MVLDLDLNGPPRVEDLLVMDNGIHVNTNLELGLPQLQVMANSDAPDDDVVICSPRSFVEAKKKSRRNHPVIEVLDEESDANQGPPGAVFGNPGINRRWRDPRRNKASVLCIDLEAPMQREGYNRQQIMVSRQPAALAAQPKPPAFSCPICMGQFVEETSTKCGHIFCKKCIVAAIAVQGKCPTCRYHPLKEKDTFRIYLPTSY</sequence>
<dbReference type="InterPro" id="IPR013083">
    <property type="entry name" value="Znf_RING/FYVE/PHD"/>
</dbReference>
<name>A0A328DRD2_9ASTE</name>
<dbReference type="GO" id="GO:0140082">
    <property type="term" value="F:SUMO-ubiquitin ligase activity"/>
    <property type="evidence" value="ECO:0007669"/>
    <property type="project" value="TreeGrafter"/>
</dbReference>
<dbReference type="SUPFAM" id="SSF57850">
    <property type="entry name" value="RING/U-box"/>
    <property type="match status" value="1"/>
</dbReference>
<dbReference type="AlphaFoldDB" id="A0A328DRD2"/>
<keyword evidence="3" id="KW-0862">Zinc</keyword>
<dbReference type="Gene3D" id="3.30.40.10">
    <property type="entry name" value="Zinc/RING finger domain, C3HC4 (zinc finger)"/>
    <property type="match status" value="1"/>
</dbReference>
<organism evidence="7 8">
    <name type="scientific">Cuscuta australis</name>
    <dbReference type="NCBI Taxonomy" id="267555"/>
    <lineage>
        <taxon>Eukaryota</taxon>
        <taxon>Viridiplantae</taxon>
        <taxon>Streptophyta</taxon>
        <taxon>Embryophyta</taxon>
        <taxon>Tracheophyta</taxon>
        <taxon>Spermatophyta</taxon>
        <taxon>Magnoliopsida</taxon>
        <taxon>eudicotyledons</taxon>
        <taxon>Gunneridae</taxon>
        <taxon>Pentapetalae</taxon>
        <taxon>asterids</taxon>
        <taxon>lamiids</taxon>
        <taxon>Solanales</taxon>
        <taxon>Convolvulaceae</taxon>
        <taxon>Cuscuteae</taxon>
        <taxon>Cuscuta</taxon>
        <taxon>Cuscuta subgen. Grammica</taxon>
        <taxon>Cuscuta sect. Cleistogrammica</taxon>
    </lineage>
</organism>
<keyword evidence="2 4" id="KW-0863">Zinc-finger</keyword>